<dbReference type="GO" id="GO:0006364">
    <property type="term" value="P:rRNA processing"/>
    <property type="evidence" value="ECO:0007669"/>
    <property type="project" value="UniProtKB-UniRule"/>
</dbReference>
<dbReference type="GO" id="GO:0005737">
    <property type="term" value="C:cytoplasm"/>
    <property type="evidence" value="ECO:0007669"/>
    <property type="project" value="UniProtKB-SubCell"/>
</dbReference>
<evidence type="ECO:0000256" key="5">
    <source>
        <dbReference type="ARBA" id="ARBA00022801"/>
    </source>
</evidence>
<dbReference type="NCBIfam" id="TIGR00043">
    <property type="entry name" value="rRNA maturation RNase YbeY"/>
    <property type="match status" value="1"/>
</dbReference>
<proteinExistence type="inferred from homology"/>
<feature type="binding site" evidence="7">
    <location>
        <position position="115"/>
    </location>
    <ligand>
        <name>Zn(2+)</name>
        <dbReference type="ChEBI" id="CHEBI:29105"/>
        <note>catalytic</note>
    </ligand>
</feature>
<feature type="binding site" evidence="7">
    <location>
        <position position="105"/>
    </location>
    <ligand>
        <name>Zn(2+)</name>
        <dbReference type="ChEBI" id="CHEBI:29105"/>
        <note>catalytic</note>
    </ligand>
</feature>
<evidence type="ECO:0000256" key="4">
    <source>
        <dbReference type="ARBA" id="ARBA00022759"/>
    </source>
</evidence>
<dbReference type="Proteomes" id="UP000177052">
    <property type="component" value="Unassembled WGS sequence"/>
</dbReference>
<sequence>MEKEIMQKNLSIINTIKGELPSLSFIEIKNDILGKNYSLSVAYVDEKKSREINKKYRKKNKPTNVLSFSLHQNEGELVLCPAVIKREAKSFNKTFRQFLGFLVIHGMLHLKGMRHGSIMEKAENFYCKKYDKKYFSGHRRRISNYKSRSGRILKGRKKS</sequence>
<dbReference type="GO" id="GO:0004521">
    <property type="term" value="F:RNA endonuclease activity"/>
    <property type="evidence" value="ECO:0007669"/>
    <property type="project" value="UniProtKB-UniRule"/>
</dbReference>
<dbReference type="SUPFAM" id="SSF55486">
    <property type="entry name" value="Metalloproteases ('zincins'), catalytic domain"/>
    <property type="match status" value="1"/>
</dbReference>
<dbReference type="AlphaFoldDB" id="A0A1F6WBZ8"/>
<dbReference type="GO" id="GO:0008270">
    <property type="term" value="F:zinc ion binding"/>
    <property type="evidence" value="ECO:0007669"/>
    <property type="project" value="UniProtKB-UniRule"/>
</dbReference>
<dbReference type="Gene3D" id="3.40.390.30">
    <property type="entry name" value="Metalloproteases ('zincins'), catalytic domain"/>
    <property type="match status" value="1"/>
</dbReference>
<dbReference type="PANTHER" id="PTHR46986">
    <property type="entry name" value="ENDORIBONUCLEASE YBEY, CHLOROPLASTIC"/>
    <property type="match status" value="1"/>
</dbReference>
<protein>
    <recommendedName>
        <fullName evidence="7">Endoribonuclease YbeY</fullName>
        <ecNumber evidence="7">3.1.-.-</ecNumber>
    </recommendedName>
</protein>
<evidence type="ECO:0000256" key="7">
    <source>
        <dbReference type="HAMAP-Rule" id="MF_00009"/>
    </source>
</evidence>
<accession>A0A1F6WBZ8</accession>
<gene>
    <name evidence="7" type="primary">ybeY</name>
    <name evidence="8" type="ORF">A3F19_00060</name>
</gene>
<keyword evidence="6 7" id="KW-0862">Zinc</keyword>
<evidence type="ECO:0000256" key="1">
    <source>
        <dbReference type="ARBA" id="ARBA00010875"/>
    </source>
</evidence>
<evidence type="ECO:0000256" key="6">
    <source>
        <dbReference type="ARBA" id="ARBA00022833"/>
    </source>
</evidence>
<keyword evidence="7" id="KW-0690">Ribosome biogenesis</keyword>
<comment type="cofactor">
    <cofactor evidence="7">
        <name>Zn(2+)</name>
        <dbReference type="ChEBI" id="CHEBI:29105"/>
    </cofactor>
    <text evidence="7">Binds 1 zinc ion.</text>
</comment>
<comment type="function">
    <text evidence="7">Single strand-specific metallo-endoribonuclease involved in late-stage 70S ribosome quality control and in maturation of the 3' terminus of the 16S rRNA.</text>
</comment>
<dbReference type="GO" id="GO:0004222">
    <property type="term" value="F:metalloendopeptidase activity"/>
    <property type="evidence" value="ECO:0007669"/>
    <property type="project" value="InterPro"/>
</dbReference>
<comment type="similarity">
    <text evidence="1 7">Belongs to the endoribonuclease YbeY family.</text>
</comment>
<evidence type="ECO:0000256" key="3">
    <source>
        <dbReference type="ARBA" id="ARBA00022723"/>
    </source>
</evidence>
<dbReference type="InterPro" id="IPR023091">
    <property type="entry name" value="MetalPrtase_cat_dom_sf_prd"/>
</dbReference>
<comment type="caution">
    <text evidence="8">The sequence shown here is derived from an EMBL/GenBank/DDBJ whole genome shotgun (WGS) entry which is preliminary data.</text>
</comment>
<evidence type="ECO:0000313" key="9">
    <source>
        <dbReference type="Proteomes" id="UP000177052"/>
    </source>
</evidence>
<evidence type="ECO:0000256" key="2">
    <source>
        <dbReference type="ARBA" id="ARBA00022722"/>
    </source>
</evidence>
<organism evidence="8 9">
    <name type="scientific">Candidatus Nomurabacteria bacterium RIFCSPHIGHO2_12_FULL_37_29</name>
    <dbReference type="NCBI Taxonomy" id="1801759"/>
    <lineage>
        <taxon>Bacteria</taxon>
        <taxon>Candidatus Nomuraibacteriota</taxon>
    </lineage>
</organism>
<dbReference type="PANTHER" id="PTHR46986:SF1">
    <property type="entry name" value="ENDORIBONUCLEASE YBEY, CHLOROPLASTIC"/>
    <property type="match status" value="1"/>
</dbReference>
<keyword evidence="4 7" id="KW-0255">Endonuclease</keyword>
<keyword evidence="3 7" id="KW-0479">Metal-binding</keyword>
<name>A0A1F6WBZ8_9BACT</name>
<dbReference type="HAMAP" id="MF_00009">
    <property type="entry name" value="Endoribonucl_YbeY"/>
    <property type="match status" value="1"/>
</dbReference>
<comment type="subcellular location">
    <subcellularLocation>
        <location evidence="7">Cytoplasm</location>
    </subcellularLocation>
</comment>
<dbReference type="InterPro" id="IPR002036">
    <property type="entry name" value="YbeY"/>
</dbReference>
<evidence type="ECO:0000313" key="8">
    <source>
        <dbReference type="EMBL" id="OGI79421.1"/>
    </source>
</evidence>
<dbReference type="EC" id="3.1.-.-" evidence="7"/>
<keyword evidence="2 7" id="KW-0540">Nuclease</keyword>
<dbReference type="EMBL" id="MFUJ01000012">
    <property type="protein sequence ID" value="OGI79421.1"/>
    <property type="molecule type" value="Genomic_DNA"/>
</dbReference>
<keyword evidence="7" id="KW-0963">Cytoplasm</keyword>
<reference evidence="8 9" key="1">
    <citation type="journal article" date="2016" name="Nat. Commun.">
        <title>Thousands of microbial genomes shed light on interconnected biogeochemical processes in an aquifer system.</title>
        <authorList>
            <person name="Anantharaman K."/>
            <person name="Brown C.T."/>
            <person name="Hug L.A."/>
            <person name="Sharon I."/>
            <person name="Castelle C.J."/>
            <person name="Probst A.J."/>
            <person name="Thomas B.C."/>
            <person name="Singh A."/>
            <person name="Wilkins M.J."/>
            <person name="Karaoz U."/>
            <person name="Brodie E.L."/>
            <person name="Williams K.H."/>
            <person name="Hubbard S.S."/>
            <person name="Banfield J.F."/>
        </authorList>
    </citation>
    <scope>NUCLEOTIDE SEQUENCE [LARGE SCALE GENOMIC DNA]</scope>
</reference>
<keyword evidence="7" id="KW-0698">rRNA processing</keyword>
<dbReference type="Pfam" id="PF02130">
    <property type="entry name" value="YbeY"/>
    <property type="match status" value="1"/>
</dbReference>
<feature type="binding site" evidence="7">
    <location>
        <position position="109"/>
    </location>
    <ligand>
        <name>Zn(2+)</name>
        <dbReference type="ChEBI" id="CHEBI:29105"/>
        <note>catalytic</note>
    </ligand>
</feature>
<keyword evidence="5 7" id="KW-0378">Hydrolase</keyword>